<proteinExistence type="predicted"/>
<evidence type="ECO:0000313" key="3">
    <source>
        <dbReference type="Proteomes" id="UP000563151"/>
    </source>
</evidence>
<dbReference type="RefSeq" id="WP_173680105.1">
    <property type="nucleotide sequence ID" value="NZ_JAAZWO010000035.1"/>
</dbReference>
<dbReference type="AlphaFoldDB" id="A0A923J364"/>
<keyword evidence="3" id="KW-1185">Reference proteome</keyword>
<keyword evidence="1" id="KW-0472">Membrane</keyword>
<keyword evidence="1" id="KW-0812">Transmembrane</keyword>
<accession>A0A923J364</accession>
<gene>
    <name evidence="2" type="ORF">HGG79_18595</name>
</gene>
<dbReference type="EMBL" id="JAAZWO010000035">
    <property type="protein sequence ID" value="MBC2399758.1"/>
    <property type="molecule type" value="Genomic_DNA"/>
</dbReference>
<dbReference type="SUPFAM" id="SSF69304">
    <property type="entry name" value="Tricorn protease N-terminal domain"/>
    <property type="match status" value="1"/>
</dbReference>
<dbReference type="Gene3D" id="2.120.10.30">
    <property type="entry name" value="TolB, C-terminal domain"/>
    <property type="match status" value="1"/>
</dbReference>
<feature type="transmembrane region" description="Helical" evidence="1">
    <location>
        <begin position="17"/>
        <end position="37"/>
    </location>
</feature>
<evidence type="ECO:0000313" key="2">
    <source>
        <dbReference type="EMBL" id="MBC2399758.1"/>
    </source>
</evidence>
<reference evidence="2 3" key="1">
    <citation type="submission" date="2020-04" db="EMBL/GenBank/DDBJ databases">
        <title>Genomic insights into acetone-butanol-ethanol (ABE) fermentation by sequencing solventogenic clostridia strains.</title>
        <authorList>
            <person name="Brown S."/>
        </authorList>
    </citation>
    <scope>NUCLEOTIDE SEQUENCE [LARGE SCALE GENOMIC DNA]</scope>
    <source>
        <strain evidence="2 3">DJ011</strain>
    </source>
</reference>
<name>A0A923J364_CLOTT</name>
<organism evidence="2 3">
    <name type="scientific">Clostridium tetanomorphum</name>
    <dbReference type="NCBI Taxonomy" id="1553"/>
    <lineage>
        <taxon>Bacteria</taxon>
        <taxon>Bacillati</taxon>
        <taxon>Bacillota</taxon>
        <taxon>Clostridia</taxon>
        <taxon>Eubacteriales</taxon>
        <taxon>Clostridiaceae</taxon>
        <taxon>Clostridium</taxon>
    </lineage>
</organism>
<evidence type="ECO:0000256" key="1">
    <source>
        <dbReference type="SAM" id="Phobius"/>
    </source>
</evidence>
<protein>
    <submittedName>
        <fullName evidence="2">Uncharacterized protein</fullName>
    </submittedName>
</protein>
<keyword evidence="1" id="KW-1133">Transmembrane helix</keyword>
<sequence>MLFHKLKNKLSFKNKPIIYLVAVLLIFFSLGAIFTFYHTKSKQSAHIFTTNKGEWITVTVSNTQNKSDLWLINTKTQTKQKLLNNKDVEVTGKVNAKGNILLYSDAIGTNPWDIFKLDIKSNETYQITNDPLGQFNVHFGDEKGNIIFAKNGGKSSPIPQISKIDVNKKEVQTFILGSDIGVEDFDVRNNKIIAITFSFNEFLTKRIKQQDSSSKMKYSIKELDFSGNVTKDLKDINAVRLDSISFSKSGKAIILGGKGMLKDETGFYKLDLKESNLTTLLTEGQLKDIELSQPYIACLSSNEQDIYFAANPTGTKPKDFFGGITAYPNALYSYNLKEKQIRKIFKVPDTFISSISSTYQ</sequence>
<dbReference type="InterPro" id="IPR011042">
    <property type="entry name" value="6-blade_b-propeller_TolB-like"/>
</dbReference>
<comment type="caution">
    <text evidence="2">The sequence shown here is derived from an EMBL/GenBank/DDBJ whole genome shotgun (WGS) entry which is preliminary data.</text>
</comment>
<dbReference type="Proteomes" id="UP000563151">
    <property type="component" value="Unassembled WGS sequence"/>
</dbReference>